<dbReference type="Proteomes" id="UP000515152">
    <property type="component" value="Chromosome 7"/>
</dbReference>
<dbReference type="InterPro" id="IPR051051">
    <property type="entry name" value="E3_ubiq-ligase_TRIM/RNF"/>
</dbReference>
<evidence type="ECO:0000313" key="8">
    <source>
        <dbReference type="RefSeq" id="XP_031426569.1"/>
    </source>
</evidence>
<keyword evidence="7" id="KW-1185">Reference proteome</keyword>
<dbReference type="Gene3D" id="4.10.830.40">
    <property type="match status" value="1"/>
</dbReference>
<protein>
    <submittedName>
        <fullName evidence="8">E3 ubiquitin/ISG15 ligase TRIM25-like</fullName>
    </submittedName>
</protein>
<evidence type="ECO:0000256" key="4">
    <source>
        <dbReference type="PROSITE-ProRule" id="PRU00024"/>
    </source>
</evidence>
<sequence>MAEAISSYQDLFTCPICLDLLRDPVTVLCGHNYCMGCIKDWWDREEHKEVYSCPNCKQTFTPRPILYRNNIVDELVEEMRKTSIQTASPAQCDAGPGDVECDVCIGRKRKALKSCLDCLLSYCETHFKLHNDVTPGRKHKVIDATGQLLDRICTQHEKPLEIFCRTDQSCICYLCSMDNHNGHVVVSAALEWTEKQASTGANTST</sequence>
<feature type="domain" description="RING-type" evidence="5">
    <location>
        <begin position="14"/>
        <end position="57"/>
    </location>
</feature>
<dbReference type="RefSeq" id="XP_031426569.1">
    <property type="nucleotide sequence ID" value="XM_031570709.2"/>
</dbReference>
<dbReference type="SUPFAM" id="SSF57850">
    <property type="entry name" value="RING/U-box"/>
    <property type="match status" value="1"/>
</dbReference>
<reference evidence="8" key="1">
    <citation type="submission" date="2025-08" db="UniProtKB">
        <authorList>
            <consortium name="RefSeq"/>
        </authorList>
    </citation>
    <scope>IDENTIFICATION</scope>
</reference>
<evidence type="ECO:0000256" key="3">
    <source>
        <dbReference type="ARBA" id="ARBA00022833"/>
    </source>
</evidence>
<dbReference type="SUPFAM" id="SSF57845">
    <property type="entry name" value="B-box zinc-binding domain"/>
    <property type="match status" value="1"/>
</dbReference>
<dbReference type="Pfam" id="PF00643">
    <property type="entry name" value="zf-B_box"/>
    <property type="match status" value="1"/>
</dbReference>
<evidence type="ECO:0000259" key="5">
    <source>
        <dbReference type="PROSITE" id="PS50089"/>
    </source>
</evidence>
<evidence type="ECO:0000313" key="7">
    <source>
        <dbReference type="Proteomes" id="UP000515152"/>
    </source>
</evidence>
<dbReference type="SMART" id="SM00336">
    <property type="entry name" value="BBOX"/>
    <property type="match status" value="1"/>
</dbReference>
<keyword evidence="1" id="KW-0479">Metal-binding</keyword>
<dbReference type="AlphaFoldDB" id="A0A6P8FKH8"/>
<accession>A0A6P8FKH8</accession>
<proteinExistence type="predicted"/>
<keyword evidence="3" id="KW-0862">Zinc</keyword>
<name>A0A6P8FKH8_CLUHA</name>
<organism evidence="7 8">
    <name type="scientific">Clupea harengus</name>
    <name type="common">Atlantic herring</name>
    <dbReference type="NCBI Taxonomy" id="7950"/>
    <lineage>
        <taxon>Eukaryota</taxon>
        <taxon>Metazoa</taxon>
        <taxon>Chordata</taxon>
        <taxon>Craniata</taxon>
        <taxon>Vertebrata</taxon>
        <taxon>Euteleostomi</taxon>
        <taxon>Actinopterygii</taxon>
        <taxon>Neopterygii</taxon>
        <taxon>Teleostei</taxon>
        <taxon>Clupei</taxon>
        <taxon>Clupeiformes</taxon>
        <taxon>Clupeoidei</taxon>
        <taxon>Clupeidae</taxon>
        <taxon>Clupea</taxon>
    </lineage>
</organism>
<dbReference type="Pfam" id="PF15227">
    <property type="entry name" value="zf-C3HC4_4"/>
    <property type="match status" value="1"/>
</dbReference>
<dbReference type="InterPro" id="IPR017907">
    <property type="entry name" value="Znf_RING_CS"/>
</dbReference>
<dbReference type="OrthoDB" id="265776at2759"/>
<dbReference type="SMART" id="SM00184">
    <property type="entry name" value="RING"/>
    <property type="match status" value="1"/>
</dbReference>
<dbReference type="Gene3D" id="3.30.160.60">
    <property type="entry name" value="Classic Zinc Finger"/>
    <property type="match status" value="1"/>
</dbReference>
<feature type="domain" description="B box-type" evidence="6">
    <location>
        <begin position="152"/>
        <end position="188"/>
    </location>
</feature>
<evidence type="ECO:0000259" key="6">
    <source>
        <dbReference type="PROSITE" id="PS50119"/>
    </source>
</evidence>
<dbReference type="GeneID" id="116217903"/>
<dbReference type="GO" id="GO:0008270">
    <property type="term" value="F:zinc ion binding"/>
    <property type="evidence" value="ECO:0007669"/>
    <property type="project" value="UniProtKB-KW"/>
</dbReference>
<evidence type="ECO:0000256" key="2">
    <source>
        <dbReference type="ARBA" id="ARBA00022771"/>
    </source>
</evidence>
<dbReference type="PROSITE" id="PS00518">
    <property type="entry name" value="ZF_RING_1"/>
    <property type="match status" value="1"/>
</dbReference>
<dbReference type="InterPro" id="IPR001841">
    <property type="entry name" value="Znf_RING"/>
</dbReference>
<keyword evidence="2 4" id="KW-0863">Zinc-finger</keyword>
<dbReference type="PANTHER" id="PTHR25465:SF5">
    <property type="entry name" value="E3 UBIQUITIN_ISG15 LIGASE TRIM25-RELATED"/>
    <property type="match status" value="1"/>
</dbReference>
<dbReference type="Gene3D" id="3.30.40.10">
    <property type="entry name" value="Zinc/RING finger domain, C3HC4 (zinc finger)"/>
    <property type="match status" value="1"/>
</dbReference>
<evidence type="ECO:0000256" key="1">
    <source>
        <dbReference type="ARBA" id="ARBA00022723"/>
    </source>
</evidence>
<gene>
    <name evidence="8" type="primary">LOC116217903</name>
</gene>
<dbReference type="KEGG" id="char:116217903"/>
<dbReference type="PANTHER" id="PTHR25465">
    <property type="entry name" value="B-BOX DOMAIN CONTAINING"/>
    <property type="match status" value="1"/>
</dbReference>
<dbReference type="InterPro" id="IPR000315">
    <property type="entry name" value="Znf_B-box"/>
</dbReference>
<dbReference type="CDD" id="cd19769">
    <property type="entry name" value="Bbox2_TRIM16-like"/>
    <property type="match status" value="1"/>
</dbReference>
<dbReference type="PROSITE" id="PS50119">
    <property type="entry name" value="ZF_BBOX"/>
    <property type="match status" value="1"/>
</dbReference>
<dbReference type="PROSITE" id="PS50089">
    <property type="entry name" value="ZF_RING_2"/>
    <property type="match status" value="1"/>
</dbReference>
<dbReference type="InterPro" id="IPR013083">
    <property type="entry name" value="Znf_RING/FYVE/PHD"/>
</dbReference>